<dbReference type="Pfam" id="PF03388">
    <property type="entry name" value="Lectin_leg-like"/>
    <property type="match status" value="1"/>
</dbReference>
<dbReference type="GO" id="GO:0030134">
    <property type="term" value="C:COPII-coated ER to Golgi transport vesicle"/>
    <property type="evidence" value="ECO:0007669"/>
    <property type="project" value="TreeGrafter"/>
</dbReference>
<evidence type="ECO:0000256" key="9">
    <source>
        <dbReference type="SAM" id="SignalP"/>
    </source>
</evidence>
<dbReference type="GO" id="GO:0006888">
    <property type="term" value="P:endoplasmic reticulum to Golgi vesicle-mediated transport"/>
    <property type="evidence" value="ECO:0007669"/>
    <property type="project" value="TreeGrafter"/>
</dbReference>
<evidence type="ECO:0000256" key="3">
    <source>
        <dbReference type="ARBA" id="ARBA00022729"/>
    </source>
</evidence>
<dbReference type="EMBL" id="MDYL01000008">
    <property type="protein sequence ID" value="OQD75151.1"/>
    <property type="molecule type" value="Genomic_DNA"/>
</dbReference>
<evidence type="ECO:0000256" key="6">
    <source>
        <dbReference type="SAM" id="Coils"/>
    </source>
</evidence>
<dbReference type="OrthoDB" id="10265193at2759"/>
<evidence type="ECO:0000256" key="5">
    <source>
        <dbReference type="ARBA" id="ARBA00023136"/>
    </source>
</evidence>
<dbReference type="PANTHER" id="PTHR12223:SF28">
    <property type="entry name" value="LECTIN, MANNOSE BINDING 1 LIKE"/>
    <property type="match status" value="1"/>
</dbReference>
<evidence type="ECO:0000256" key="1">
    <source>
        <dbReference type="ARBA" id="ARBA00004479"/>
    </source>
</evidence>
<evidence type="ECO:0000256" key="4">
    <source>
        <dbReference type="ARBA" id="ARBA00022989"/>
    </source>
</evidence>
<dbReference type="GO" id="GO:0005537">
    <property type="term" value="F:D-mannose binding"/>
    <property type="evidence" value="ECO:0007669"/>
    <property type="project" value="TreeGrafter"/>
</dbReference>
<keyword evidence="12" id="KW-1185">Reference proteome</keyword>
<dbReference type="GO" id="GO:0005789">
    <property type="term" value="C:endoplasmic reticulum membrane"/>
    <property type="evidence" value="ECO:0007669"/>
    <property type="project" value="TreeGrafter"/>
</dbReference>
<feature type="compositionally biased region" description="Low complexity" evidence="7">
    <location>
        <begin position="241"/>
        <end position="250"/>
    </location>
</feature>
<dbReference type="STRING" id="69771.A0A1V6PDR4"/>
<evidence type="ECO:0000256" key="8">
    <source>
        <dbReference type="SAM" id="Phobius"/>
    </source>
</evidence>
<proteinExistence type="predicted"/>
<feature type="domain" description="L-type lectin-like" evidence="10">
    <location>
        <begin position="16"/>
        <end position="232"/>
    </location>
</feature>
<keyword evidence="2 8" id="KW-0812">Transmembrane</keyword>
<dbReference type="OMA" id="WSAEFQF"/>
<keyword evidence="5 8" id="KW-0472">Membrane</keyword>
<name>A0A1V6PDR4_PENDC</name>
<dbReference type="AlphaFoldDB" id="A0A1V6PDR4"/>
<evidence type="ECO:0000313" key="11">
    <source>
        <dbReference type="EMBL" id="OQD75151.1"/>
    </source>
</evidence>
<keyword evidence="6" id="KW-0175">Coiled coil</keyword>
<keyword evidence="3 9" id="KW-0732">Signal</keyword>
<feature type="transmembrane region" description="Helical" evidence="8">
    <location>
        <begin position="385"/>
        <end position="406"/>
    </location>
</feature>
<feature type="chain" id="PRO_5012845122" description="L-type lectin-like domain-containing protein" evidence="9">
    <location>
        <begin position="22"/>
        <end position="418"/>
    </location>
</feature>
<dbReference type="InterPro" id="IPR035661">
    <property type="entry name" value="EMP46/EMP47_N"/>
</dbReference>
<dbReference type="InterPro" id="IPR013320">
    <property type="entry name" value="ConA-like_dom_sf"/>
</dbReference>
<feature type="region of interest" description="Disordered" evidence="7">
    <location>
        <begin position="236"/>
        <end position="265"/>
    </location>
</feature>
<feature type="coiled-coil region" evidence="6">
    <location>
        <begin position="295"/>
        <end position="342"/>
    </location>
</feature>
<accession>A0A1V6PDR4</accession>
<dbReference type="GO" id="GO:0005793">
    <property type="term" value="C:endoplasmic reticulum-Golgi intermediate compartment"/>
    <property type="evidence" value="ECO:0007669"/>
    <property type="project" value="TreeGrafter"/>
</dbReference>
<dbReference type="GO" id="GO:0000139">
    <property type="term" value="C:Golgi membrane"/>
    <property type="evidence" value="ECO:0007669"/>
    <property type="project" value="TreeGrafter"/>
</dbReference>
<dbReference type="CDD" id="cd06903">
    <property type="entry name" value="lectin_EMP46_EMP47"/>
    <property type="match status" value="1"/>
</dbReference>
<dbReference type="Gene3D" id="2.60.120.200">
    <property type="match status" value="1"/>
</dbReference>
<comment type="subcellular location">
    <subcellularLocation>
        <location evidence="1">Membrane</location>
        <topology evidence="1">Single-pass type I membrane protein</topology>
    </subcellularLocation>
</comment>
<reference evidence="12" key="1">
    <citation type="journal article" date="2017" name="Nat. Microbiol.">
        <title>Global analysis of biosynthetic gene clusters reveals vast potential of secondary metabolite production in Penicillium species.</title>
        <authorList>
            <person name="Nielsen J.C."/>
            <person name="Grijseels S."/>
            <person name="Prigent S."/>
            <person name="Ji B."/>
            <person name="Dainat J."/>
            <person name="Nielsen K.F."/>
            <person name="Frisvad J.C."/>
            <person name="Workman M."/>
            <person name="Nielsen J."/>
        </authorList>
    </citation>
    <scope>NUCLEOTIDE SEQUENCE [LARGE SCALE GENOMIC DNA]</scope>
    <source>
        <strain evidence="12">IBT 11843</strain>
    </source>
</reference>
<keyword evidence="4 8" id="KW-1133">Transmembrane helix</keyword>
<evidence type="ECO:0000256" key="2">
    <source>
        <dbReference type="ARBA" id="ARBA00022692"/>
    </source>
</evidence>
<organism evidence="11 12">
    <name type="scientific">Penicillium decumbens</name>
    <dbReference type="NCBI Taxonomy" id="69771"/>
    <lineage>
        <taxon>Eukaryota</taxon>
        <taxon>Fungi</taxon>
        <taxon>Dikarya</taxon>
        <taxon>Ascomycota</taxon>
        <taxon>Pezizomycotina</taxon>
        <taxon>Eurotiomycetes</taxon>
        <taxon>Eurotiomycetidae</taxon>
        <taxon>Eurotiales</taxon>
        <taxon>Aspergillaceae</taxon>
        <taxon>Penicillium</taxon>
    </lineage>
</organism>
<dbReference type="PANTHER" id="PTHR12223">
    <property type="entry name" value="VESICULAR MANNOSE-BINDING LECTIN"/>
    <property type="match status" value="1"/>
</dbReference>
<dbReference type="Proteomes" id="UP000191522">
    <property type="component" value="Unassembled WGS sequence"/>
</dbReference>
<evidence type="ECO:0000256" key="7">
    <source>
        <dbReference type="SAM" id="MobiDB-lite"/>
    </source>
</evidence>
<dbReference type="PROSITE" id="PS51328">
    <property type="entry name" value="L_LECTIN_LIKE"/>
    <property type="match status" value="1"/>
</dbReference>
<dbReference type="SUPFAM" id="SSF49899">
    <property type="entry name" value="Concanavalin A-like lectins/glucanases"/>
    <property type="match status" value="1"/>
</dbReference>
<dbReference type="InterPro" id="IPR005052">
    <property type="entry name" value="Lectin_leg"/>
</dbReference>
<gene>
    <name evidence="11" type="ORF">PENDEC_c008G00449</name>
</gene>
<comment type="caution">
    <text evidence="11">The sequence shown here is derived from an EMBL/GenBank/DDBJ whole genome shotgun (WGS) entry which is preliminary data.</text>
</comment>
<sequence>MRTFSSLALLAVGSAAQVIESQSFGYGKTISPSRDSIPGWNIGGEGHEPSLLSDKLILTPPYPGNTRGFAWAQSPVPQQEWSAEFQFRASGPERAGGILQVWYVKDGQSRVGTSSIYTVGPFDGLALVIDTHGGRGGSVRGFLNDGSTDYKSHRSVDNLAFGHCDYAYRNLGRPSVLKLKHTNSLLEVTVDDKVCFSTNKVALPTGNTFGITAATPENPDSFEVFKFVLESASGQSAPSYQNGAPQQPIQNQPPPANPPSITSSGNTVLDAGILAQFVDLGGRLQLTNKATNTILQDMRNQAAKSESRHAELQQNLATKSEVAALDARLQRIETLLQSVQRDVQGRDYSGSFSQLHDTLRSSHLSLTESLQSHVLNAITASTPRMGFFIFMLIAFQVLLAVSYIIYKRRRANMPKKFL</sequence>
<protein>
    <recommendedName>
        <fullName evidence="10">L-type lectin-like domain-containing protein</fullName>
    </recommendedName>
</protein>
<dbReference type="InterPro" id="IPR051136">
    <property type="entry name" value="Intracellular_Lectin-GPT"/>
</dbReference>
<feature type="signal peptide" evidence="9">
    <location>
        <begin position="1"/>
        <end position="21"/>
    </location>
</feature>
<evidence type="ECO:0000259" key="10">
    <source>
        <dbReference type="PROSITE" id="PS51328"/>
    </source>
</evidence>
<evidence type="ECO:0000313" key="12">
    <source>
        <dbReference type="Proteomes" id="UP000191522"/>
    </source>
</evidence>